<evidence type="ECO:0000259" key="1">
    <source>
        <dbReference type="PROSITE" id="PS51186"/>
    </source>
</evidence>
<dbReference type="Proteomes" id="UP000217784">
    <property type="component" value="Unassembled WGS sequence"/>
</dbReference>
<organism evidence="2 3">
    <name type="scientific">Methanobacterium bryantii</name>
    <dbReference type="NCBI Taxonomy" id="2161"/>
    <lineage>
        <taxon>Archaea</taxon>
        <taxon>Methanobacteriati</taxon>
        <taxon>Methanobacteriota</taxon>
        <taxon>Methanomada group</taxon>
        <taxon>Methanobacteria</taxon>
        <taxon>Methanobacteriales</taxon>
        <taxon>Methanobacteriaceae</taxon>
        <taxon>Methanobacterium</taxon>
    </lineage>
</organism>
<accession>A0A2A2H526</accession>
<evidence type="ECO:0000313" key="2">
    <source>
        <dbReference type="EMBL" id="PAV04531.1"/>
    </source>
</evidence>
<dbReference type="GO" id="GO:0016747">
    <property type="term" value="F:acyltransferase activity, transferring groups other than amino-acyl groups"/>
    <property type="evidence" value="ECO:0007669"/>
    <property type="project" value="InterPro"/>
</dbReference>
<evidence type="ECO:0000313" key="3">
    <source>
        <dbReference type="Proteomes" id="UP000217784"/>
    </source>
</evidence>
<sequence length="98" mass="11194">MNGIAELDIWLKSLNYTGKGYGTSALKNLSEKLFNEGFHTLIIRPCAKNIRAVNSYKKAGFVESVFEPEKYYKKEYIDKYAPGDCKDGEDIFMVLKNI</sequence>
<dbReference type="Pfam" id="PF13302">
    <property type="entry name" value="Acetyltransf_3"/>
    <property type="match status" value="1"/>
</dbReference>
<dbReference type="PROSITE" id="PS51186">
    <property type="entry name" value="GNAT"/>
    <property type="match status" value="1"/>
</dbReference>
<keyword evidence="3" id="KW-1185">Reference proteome</keyword>
<comment type="caution">
    <text evidence="2">The sequence shown here is derived from an EMBL/GenBank/DDBJ whole genome shotgun (WGS) entry which is preliminary data.</text>
</comment>
<feature type="domain" description="N-acetyltransferase" evidence="1">
    <location>
        <begin position="1"/>
        <end position="82"/>
    </location>
</feature>
<reference evidence="2 3" key="1">
    <citation type="journal article" date="2017" name="BMC Genomics">
        <title>Genomic analysis of methanogenic archaea reveals a shift towards energy conservation.</title>
        <authorList>
            <person name="Gilmore S.P."/>
            <person name="Henske J.K."/>
            <person name="Sexton J.A."/>
            <person name="Solomon K.V."/>
            <person name="Seppala S."/>
            <person name="Yoo J.I."/>
            <person name="Huyett L.M."/>
            <person name="Pressman A."/>
            <person name="Cogan J.Z."/>
            <person name="Kivenson V."/>
            <person name="Peng X."/>
            <person name="Tan Y."/>
            <person name="Valentine D.L."/>
            <person name="O'Malley M.A."/>
        </authorList>
    </citation>
    <scope>NUCLEOTIDE SEQUENCE [LARGE SCALE GENOMIC DNA]</scope>
    <source>
        <strain evidence="2 3">M.o.H.</strain>
    </source>
</reference>
<proteinExistence type="predicted"/>
<name>A0A2A2H526_METBR</name>
<dbReference type="SUPFAM" id="SSF55729">
    <property type="entry name" value="Acyl-CoA N-acyltransferases (Nat)"/>
    <property type="match status" value="1"/>
</dbReference>
<dbReference type="InterPro" id="IPR016181">
    <property type="entry name" value="Acyl_CoA_acyltransferase"/>
</dbReference>
<dbReference type="EMBL" id="LMVM01000023">
    <property type="protein sequence ID" value="PAV04531.1"/>
    <property type="molecule type" value="Genomic_DNA"/>
</dbReference>
<gene>
    <name evidence="2" type="ORF">ASJ80_06790</name>
</gene>
<protein>
    <recommendedName>
        <fullName evidence="1">N-acetyltransferase domain-containing protein</fullName>
    </recommendedName>
</protein>
<dbReference type="Gene3D" id="3.40.630.30">
    <property type="match status" value="1"/>
</dbReference>
<dbReference type="InterPro" id="IPR000182">
    <property type="entry name" value="GNAT_dom"/>
</dbReference>
<dbReference type="AlphaFoldDB" id="A0A2A2H526"/>